<dbReference type="OrthoDB" id="323926at2"/>
<dbReference type="Pfam" id="PF13302">
    <property type="entry name" value="Acetyltransf_3"/>
    <property type="match status" value="1"/>
</dbReference>
<proteinExistence type="predicted"/>
<feature type="domain" description="N-acetyltransferase" evidence="1">
    <location>
        <begin position="10"/>
        <end position="168"/>
    </location>
</feature>
<dbReference type="InterPro" id="IPR016181">
    <property type="entry name" value="Acyl_CoA_acyltransferase"/>
</dbReference>
<sequence>MSLDQTLERFTLRIAVDSDKEDIRRWRNQPHVRASMIHQDEISPETHAEWWDRARSDPTRRLFILEQGHIPVAVLTFFDITPDGTAWWGFYLTDRIAPGEDELAIWMNVEAIALRYAFEHLHLERLLCDTKAGNHSVLMLHERLGFETVSPENYPKAQAHDLVIKEMTARSFSSVKARVMSPEVLEMALPDDPHPFRLPRLALIGAANWDEIAADLSRSIAAHCPLRLKAIVPPFGQGMLDLLTPGSDLAVNPPDYLVFCDRAEDFLPPLAPATETQIDGMESRFAAYLDNIRHLRGTMSGHFIVHDLHLVRPQMQSLHDMTARQGALSAAIDRMNRNLAETCAALADCTLLPVSRVIEQIGHDAADPGKYWLMGRFPYGPRFTHAYHHLLTGALMALHGLTARALVLDLDNTLWGGVIGDDGTFGIQLGSDYPGNQFTTFQHFVKSLSGRGLVLTLCSKNTEDIALAAFRDHPDMILREDDLLAHRINWSPKSANIAEIAAEIDLGPGSLMFIDDNPMEREEVRQNLPGVIVPEMPADVAEWPRFLASHPALCALQLLDQDRDRAAKYRIRQQILQVEQSAPDKQSFLRKLGMKIEIATMRDSTRARAMQLFAKTNQFNTTTIRYSEQELDTVMAENGDILTVRIEDRFGSNEVIAVLVVTYGATAPDTARIENFVMSCRVLGRGVETAVLADICRRAKAHGCATLLGPIIDTERNQPCRDVYERHDFIAQPDGVFARALDNPIAFPDWFAYISDV</sequence>
<dbReference type="NCBIfam" id="TIGR01686">
    <property type="entry name" value="FkbH"/>
    <property type="match status" value="1"/>
</dbReference>
<dbReference type="Gene3D" id="3.40.50.1000">
    <property type="entry name" value="HAD superfamily/HAD-like"/>
    <property type="match status" value="1"/>
</dbReference>
<dbReference type="Gene3D" id="3.40.50.1110">
    <property type="entry name" value="SGNH hydrolase"/>
    <property type="match status" value="1"/>
</dbReference>
<gene>
    <name evidence="2" type="ORF">ROH8110_02158</name>
</gene>
<dbReference type="InterPro" id="IPR036412">
    <property type="entry name" value="HAD-like_sf"/>
</dbReference>
<reference evidence="2 3" key="1">
    <citation type="submission" date="2017-03" db="EMBL/GenBank/DDBJ databases">
        <authorList>
            <person name="Afonso C.L."/>
            <person name="Miller P.J."/>
            <person name="Scott M.A."/>
            <person name="Spackman E."/>
            <person name="Goraichik I."/>
            <person name="Dimitrov K.M."/>
            <person name="Suarez D.L."/>
            <person name="Swayne D.E."/>
        </authorList>
    </citation>
    <scope>NUCLEOTIDE SEQUENCE [LARGE SCALE GENOMIC DNA]</scope>
    <source>
        <strain evidence="2 3">CECT 8110</strain>
    </source>
</reference>
<dbReference type="GO" id="GO:0016788">
    <property type="term" value="F:hydrolase activity, acting on ester bonds"/>
    <property type="evidence" value="ECO:0007669"/>
    <property type="project" value="UniProtKB-ARBA"/>
</dbReference>
<dbReference type="AlphaFoldDB" id="A0A1X6Z425"/>
<dbReference type="PROSITE" id="PS51186">
    <property type="entry name" value="GNAT"/>
    <property type="match status" value="1"/>
</dbReference>
<dbReference type="InterPro" id="IPR010037">
    <property type="entry name" value="FkbH_domain"/>
</dbReference>
<organism evidence="2 3">
    <name type="scientific">Roseovarius halotolerans</name>
    <dbReference type="NCBI Taxonomy" id="505353"/>
    <lineage>
        <taxon>Bacteria</taxon>
        <taxon>Pseudomonadati</taxon>
        <taxon>Pseudomonadota</taxon>
        <taxon>Alphaproteobacteria</taxon>
        <taxon>Rhodobacterales</taxon>
        <taxon>Roseobacteraceae</taxon>
        <taxon>Roseovarius</taxon>
    </lineage>
</organism>
<protein>
    <recommendedName>
        <fullName evidence="1">N-acetyltransferase domain-containing protein</fullName>
    </recommendedName>
</protein>
<dbReference type="SUPFAM" id="SSF55729">
    <property type="entry name" value="Acyl-CoA N-acyltransferases (Nat)"/>
    <property type="match status" value="2"/>
</dbReference>
<name>A0A1X6Z425_9RHOB</name>
<dbReference type="InterPro" id="IPR023214">
    <property type="entry name" value="HAD_sf"/>
</dbReference>
<dbReference type="InterPro" id="IPR000182">
    <property type="entry name" value="GNAT_dom"/>
</dbReference>
<dbReference type="RefSeq" id="WP_085817721.1">
    <property type="nucleotide sequence ID" value="NZ_FWFU01000002.1"/>
</dbReference>
<dbReference type="NCBIfam" id="TIGR01681">
    <property type="entry name" value="HAD-SF-IIIC"/>
    <property type="match status" value="1"/>
</dbReference>
<dbReference type="SUPFAM" id="SSF56784">
    <property type="entry name" value="HAD-like"/>
    <property type="match status" value="1"/>
</dbReference>
<evidence type="ECO:0000259" key="1">
    <source>
        <dbReference type="PROSITE" id="PS51186"/>
    </source>
</evidence>
<accession>A0A1X6Z425</accession>
<keyword evidence="3" id="KW-1185">Reference proteome</keyword>
<dbReference type="Proteomes" id="UP000193207">
    <property type="component" value="Unassembled WGS sequence"/>
</dbReference>
<dbReference type="InterPro" id="IPR036514">
    <property type="entry name" value="SGNH_hydro_sf"/>
</dbReference>
<evidence type="ECO:0000313" key="3">
    <source>
        <dbReference type="Proteomes" id="UP000193207"/>
    </source>
</evidence>
<dbReference type="EMBL" id="FWFU01000002">
    <property type="protein sequence ID" value="SLN40286.1"/>
    <property type="molecule type" value="Genomic_DNA"/>
</dbReference>
<dbReference type="Gene3D" id="3.40.630.30">
    <property type="match status" value="2"/>
</dbReference>
<evidence type="ECO:0000313" key="2">
    <source>
        <dbReference type="EMBL" id="SLN40286.1"/>
    </source>
</evidence>
<dbReference type="InterPro" id="IPR010033">
    <property type="entry name" value="HAD_SF_ppase_IIIC"/>
</dbReference>
<dbReference type="GO" id="GO:0016747">
    <property type="term" value="F:acyltransferase activity, transferring groups other than amino-acyl groups"/>
    <property type="evidence" value="ECO:0007669"/>
    <property type="project" value="InterPro"/>
</dbReference>